<keyword evidence="1" id="KW-0812">Transmembrane</keyword>
<feature type="transmembrane region" description="Helical" evidence="1">
    <location>
        <begin position="12"/>
        <end position="30"/>
    </location>
</feature>
<dbReference type="Proteomes" id="UP000600449">
    <property type="component" value="Unassembled WGS sequence"/>
</dbReference>
<dbReference type="EMBL" id="BMMF01000006">
    <property type="protein sequence ID" value="GGK35975.1"/>
    <property type="molecule type" value="Genomic_DNA"/>
</dbReference>
<accession>A0A917V3W3</accession>
<gene>
    <name evidence="2" type="ORF">GCM10011322_23720</name>
</gene>
<reference evidence="2 3" key="1">
    <citation type="journal article" date="2014" name="Int. J. Syst. Evol. Microbiol.">
        <title>Complete genome sequence of Corynebacterium casei LMG S-19264T (=DSM 44701T), isolated from a smear-ripened cheese.</title>
        <authorList>
            <consortium name="US DOE Joint Genome Institute (JGI-PGF)"/>
            <person name="Walter F."/>
            <person name="Albersmeier A."/>
            <person name="Kalinowski J."/>
            <person name="Ruckert C."/>
        </authorList>
    </citation>
    <scope>NUCLEOTIDE SEQUENCE [LARGE SCALE GENOMIC DNA]</scope>
    <source>
        <strain evidence="2 3">CGMCC 1.9161</strain>
    </source>
</reference>
<comment type="caution">
    <text evidence="2">The sequence shown here is derived from an EMBL/GenBank/DDBJ whole genome shotgun (WGS) entry which is preliminary data.</text>
</comment>
<proteinExistence type="predicted"/>
<evidence type="ECO:0000256" key="1">
    <source>
        <dbReference type="SAM" id="Phobius"/>
    </source>
</evidence>
<sequence>MNAAEIFTLGKAGLWLLLPIAFGIWQLVSVRREIRRDREKAAATNARASEATREPTS</sequence>
<dbReference type="RefSeq" id="WP_188913140.1">
    <property type="nucleotide sequence ID" value="NZ_BMMF01000006.1"/>
</dbReference>
<evidence type="ECO:0000313" key="2">
    <source>
        <dbReference type="EMBL" id="GGK35975.1"/>
    </source>
</evidence>
<keyword evidence="1" id="KW-1133">Transmembrane helix</keyword>
<evidence type="ECO:0008006" key="4">
    <source>
        <dbReference type="Google" id="ProtNLM"/>
    </source>
</evidence>
<dbReference type="AlphaFoldDB" id="A0A917V3W3"/>
<keyword evidence="3" id="KW-1185">Reference proteome</keyword>
<name>A0A917V3W3_9HYPH</name>
<protein>
    <recommendedName>
        <fullName evidence="4">Heme exporter protein D</fullName>
    </recommendedName>
</protein>
<organism evidence="2 3">
    <name type="scientific">Salinarimonas ramus</name>
    <dbReference type="NCBI Taxonomy" id="690164"/>
    <lineage>
        <taxon>Bacteria</taxon>
        <taxon>Pseudomonadati</taxon>
        <taxon>Pseudomonadota</taxon>
        <taxon>Alphaproteobacteria</taxon>
        <taxon>Hyphomicrobiales</taxon>
        <taxon>Salinarimonadaceae</taxon>
        <taxon>Salinarimonas</taxon>
    </lineage>
</organism>
<keyword evidence="1" id="KW-0472">Membrane</keyword>
<evidence type="ECO:0000313" key="3">
    <source>
        <dbReference type="Proteomes" id="UP000600449"/>
    </source>
</evidence>